<dbReference type="EMBL" id="BARS01011453">
    <property type="protein sequence ID" value="GAF90100.1"/>
    <property type="molecule type" value="Genomic_DNA"/>
</dbReference>
<accession>X0UNN2</accession>
<dbReference type="AlphaFoldDB" id="X0UNN2"/>
<evidence type="ECO:0000313" key="1">
    <source>
        <dbReference type="EMBL" id="GAF90100.1"/>
    </source>
</evidence>
<dbReference type="InterPro" id="IPR011335">
    <property type="entry name" value="Restrct_endonuc-II-like"/>
</dbReference>
<gene>
    <name evidence="1" type="ORF">S01H1_20830</name>
</gene>
<dbReference type="Gene3D" id="3.40.91.30">
    <property type="match status" value="1"/>
</dbReference>
<proteinExistence type="predicted"/>
<dbReference type="SUPFAM" id="SSF52980">
    <property type="entry name" value="Restriction endonuclease-like"/>
    <property type="match status" value="1"/>
</dbReference>
<reference evidence="1" key="1">
    <citation type="journal article" date="2014" name="Front. Microbiol.">
        <title>High frequency of phylogenetically diverse reductive dehalogenase-homologous genes in deep subseafloor sedimentary metagenomes.</title>
        <authorList>
            <person name="Kawai M."/>
            <person name="Futagami T."/>
            <person name="Toyoda A."/>
            <person name="Takaki Y."/>
            <person name="Nishi S."/>
            <person name="Hori S."/>
            <person name="Arai W."/>
            <person name="Tsubouchi T."/>
            <person name="Morono Y."/>
            <person name="Uchiyama I."/>
            <person name="Ito T."/>
            <person name="Fujiyama A."/>
            <person name="Inagaki F."/>
            <person name="Takami H."/>
        </authorList>
    </citation>
    <scope>NUCLEOTIDE SEQUENCE</scope>
    <source>
        <strain evidence="1">Expedition CK06-06</strain>
    </source>
</reference>
<protein>
    <submittedName>
        <fullName evidence="1">Uncharacterized protein</fullName>
    </submittedName>
</protein>
<feature type="non-terminal residue" evidence="1">
    <location>
        <position position="66"/>
    </location>
</feature>
<name>X0UNN2_9ZZZZ</name>
<comment type="caution">
    <text evidence="1">The sequence shown here is derived from an EMBL/GenBank/DDBJ whole genome shotgun (WGS) entry which is preliminary data.</text>
</comment>
<sequence>MQRESVYNKMTRSEKEVAEVLKQMGIQWSYEHPVFVWDENKRPRVWAPDFFLIPFGIYIEVCGSED</sequence>
<organism evidence="1">
    <name type="scientific">marine sediment metagenome</name>
    <dbReference type="NCBI Taxonomy" id="412755"/>
    <lineage>
        <taxon>unclassified sequences</taxon>
        <taxon>metagenomes</taxon>
        <taxon>ecological metagenomes</taxon>
    </lineage>
</organism>